<evidence type="ECO:0000259" key="18">
    <source>
        <dbReference type="Pfam" id="PF04928"/>
    </source>
</evidence>
<comment type="catalytic activity">
    <reaction evidence="15">
        <text>RNA(n) + ATP = RNA(n)-3'-adenine ribonucleotide + diphosphate</text>
        <dbReference type="Rhea" id="RHEA:11332"/>
        <dbReference type="Rhea" id="RHEA-COMP:14527"/>
        <dbReference type="Rhea" id="RHEA-COMP:17347"/>
        <dbReference type="ChEBI" id="CHEBI:30616"/>
        <dbReference type="ChEBI" id="CHEBI:33019"/>
        <dbReference type="ChEBI" id="CHEBI:140395"/>
        <dbReference type="ChEBI" id="CHEBI:173115"/>
        <dbReference type="EC" id="2.7.7.19"/>
    </reaction>
</comment>
<comment type="subcellular location">
    <subcellularLocation>
        <location evidence="3">Nucleus</location>
    </subcellularLocation>
</comment>
<dbReference type="Gene3D" id="3.30.460.10">
    <property type="entry name" value="Beta Polymerase, domain 2"/>
    <property type="match status" value="1"/>
</dbReference>
<comment type="similarity">
    <text evidence="4">Belongs to the poly(A) polymerase family.</text>
</comment>
<dbReference type="SUPFAM" id="SSF81631">
    <property type="entry name" value="PAP/OAS1 substrate-binding domain"/>
    <property type="match status" value="1"/>
</dbReference>
<evidence type="ECO:0000256" key="4">
    <source>
        <dbReference type="ARBA" id="ARBA00010912"/>
    </source>
</evidence>
<evidence type="ECO:0000256" key="3">
    <source>
        <dbReference type="ARBA" id="ARBA00004123"/>
    </source>
</evidence>
<dbReference type="InterPro" id="IPR007010">
    <property type="entry name" value="PolA_pol_RNA-bd_dom"/>
</dbReference>
<dbReference type="FunFam" id="3.30.460.10:FF:000002">
    <property type="entry name" value="Poly(A) polymerase alpha, putative"/>
    <property type="match status" value="1"/>
</dbReference>
<accession>A0A484BPN0</accession>
<dbReference type="EMBL" id="LSRL02000014">
    <property type="protein sequence ID" value="TDG50708.1"/>
    <property type="molecule type" value="Genomic_DNA"/>
</dbReference>
<keyword evidence="11" id="KW-0460">Magnesium</keyword>
<evidence type="ECO:0000256" key="14">
    <source>
        <dbReference type="ARBA" id="ARBA00023242"/>
    </source>
</evidence>
<dbReference type="CDD" id="cd05402">
    <property type="entry name" value="NT_PAP_TUTase"/>
    <property type="match status" value="1"/>
</dbReference>
<keyword evidence="14" id="KW-0539">Nucleus</keyword>
<evidence type="ECO:0000256" key="6">
    <source>
        <dbReference type="ARBA" id="ARBA00022664"/>
    </source>
</evidence>
<feature type="compositionally biased region" description="Low complexity" evidence="16">
    <location>
        <begin position="7"/>
        <end position="24"/>
    </location>
</feature>
<dbReference type="Gene3D" id="3.30.70.590">
    <property type="entry name" value="Poly(A) polymerase predicted RNA binding domain"/>
    <property type="match status" value="1"/>
</dbReference>
<dbReference type="PANTHER" id="PTHR10682">
    <property type="entry name" value="POLY A POLYMERASE"/>
    <property type="match status" value="1"/>
</dbReference>
<keyword evidence="10" id="KW-0067">ATP-binding</keyword>
<comment type="caution">
    <text evidence="20">The sequence shown here is derived from an EMBL/GenBank/DDBJ whole genome shotgun (WGS) entry which is preliminary data.</text>
</comment>
<feature type="compositionally biased region" description="Polar residues" evidence="16">
    <location>
        <begin position="623"/>
        <end position="645"/>
    </location>
</feature>
<dbReference type="GO" id="GO:1990817">
    <property type="term" value="F:poly(A) RNA polymerase activity"/>
    <property type="evidence" value="ECO:0007669"/>
    <property type="project" value="UniProtKB-EC"/>
</dbReference>
<dbReference type="GO" id="GO:0006397">
    <property type="term" value="P:mRNA processing"/>
    <property type="evidence" value="ECO:0007669"/>
    <property type="project" value="UniProtKB-KW"/>
</dbReference>
<dbReference type="InterPro" id="IPR048840">
    <property type="entry name" value="PolA_pol_NTPase"/>
</dbReference>
<keyword evidence="9" id="KW-0547">Nucleotide-binding</keyword>
<dbReference type="SUPFAM" id="SSF55003">
    <property type="entry name" value="PAP/Archaeal CCA-adding enzyme, C-terminal domain"/>
    <property type="match status" value="1"/>
</dbReference>
<evidence type="ECO:0000313" key="21">
    <source>
        <dbReference type="Proteomes" id="UP000295192"/>
    </source>
</evidence>
<dbReference type="Proteomes" id="UP000295192">
    <property type="component" value="Unassembled WGS sequence"/>
</dbReference>
<dbReference type="PANTHER" id="PTHR10682:SF10">
    <property type="entry name" value="POLYNUCLEOTIDE ADENYLYLTRANSFERASE"/>
    <property type="match status" value="1"/>
</dbReference>
<comment type="cofactor">
    <cofactor evidence="2">
        <name>Mg(2+)</name>
        <dbReference type="ChEBI" id="CHEBI:18420"/>
    </cofactor>
</comment>
<keyword evidence="13" id="KW-0464">Manganese</keyword>
<dbReference type="Pfam" id="PF20750">
    <property type="entry name" value="PAP_NTPase"/>
    <property type="match status" value="1"/>
</dbReference>
<dbReference type="GO" id="GO:0031123">
    <property type="term" value="P:RNA 3'-end processing"/>
    <property type="evidence" value="ECO:0007669"/>
    <property type="project" value="InterPro"/>
</dbReference>
<feature type="region of interest" description="Disordered" evidence="16">
    <location>
        <begin position="727"/>
        <end position="810"/>
    </location>
</feature>
<dbReference type="GO" id="GO:0003723">
    <property type="term" value="F:RNA binding"/>
    <property type="evidence" value="ECO:0007669"/>
    <property type="project" value="UniProtKB-KW"/>
</dbReference>
<evidence type="ECO:0000313" key="20">
    <source>
        <dbReference type="EMBL" id="TDG50708.1"/>
    </source>
</evidence>
<evidence type="ECO:0000256" key="5">
    <source>
        <dbReference type="ARBA" id="ARBA00012388"/>
    </source>
</evidence>
<evidence type="ECO:0000256" key="7">
    <source>
        <dbReference type="ARBA" id="ARBA00022679"/>
    </source>
</evidence>
<dbReference type="OMA" id="FTEHVIM"/>
<feature type="compositionally biased region" description="Low complexity" evidence="16">
    <location>
        <begin position="750"/>
        <end position="810"/>
    </location>
</feature>
<dbReference type="GO" id="GO:0046872">
    <property type="term" value="F:metal ion binding"/>
    <property type="evidence" value="ECO:0007669"/>
    <property type="project" value="UniProtKB-KW"/>
</dbReference>
<evidence type="ECO:0000256" key="15">
    <source>
        <dbReference type="ARBA" id="ARBA00048830"/>
    </source>
</evidence>
<evidence type="ECO:0000256" key="13">
    <source>
        <dbReference type="ARBA" id="ARBA00023211"/>
    </source>
</evidence>
<gene>
    <name evidence="20" type="ORF">AWZ03_003012</name>
</gene>
<feature type="domain" description="Poly(A) polymerase nucleotidyltransferase" evidence="19">
    <location>
        <begin position="29"/>
        <end position="222"/>
    </location>
</feature>
<organism evidence="20 21">
    <name type="scientific">Drosophila navojoa</name>
    <name type="common">Fruit fly</name>
    <dbReference type="NCBI Taxonomy" id="7232"/>
    <lineage>
        <taxon>Eukaryota</taxon>
        <taxon>Metazoa</taxon>
        <taxon>Ecdysozoa</taxon>
        <taxon>Arthropoda</taxon>
        <taxon>Hexapoda</taxon>
        <taxon>Insecta</taxon>
        <taxon>Pterygota</taxon>
        <taxon>Neoptera</taxon>
        <taxon>Endopterygota</taxon>
        <taxon>Diptera</taxon>
        <taxon>Brachycera</taxon>
        <taxon>Muscomorpha</taxon>
        <taxon>Ephydroidea</taxon>
        <taxon>Drosophilidae</taxon>
        <taxon>Drosophila</taxon>
    </lineage>
</organism>
<dbReference type="OrthoDB" id="412748at2759"/>
<dbReference type="FunFam" id="3.30.70.590:FF:000001">
    <property type="entry name" value="Putative poly(A) polymerase gamma"/>
    <property type="match status" value="1"/>
</dbReference>
<dbReference type="InterPro" id="IPR011068">
    <property type="entry name" value="NuclTrfase_I-like_C"/>
</dbReference>
<dbReference type="SUPFAM" id="SSF81301">
    <property type="entry name" value="Nucleotidyltransferase"/>
    <property type="match status" value="1"/>
</dbReference>
<feature type="domain" description="Poly(A) polymerase central" evidence="18">
    <location>
        <begin position="227"/>
        <end position="371"/>
    </location>
</feature>
<protein>
    <recommendedName>
        <fullName evidence="5">polynucleotide adenylyltransferase</fullName>
        <ecNumber evidence="5">2.7.7.19</ecNumber>
    </recommendedName>
</protein>
<evidence type="ECO:0000256" key="12">
    <source>
        <dbReference type="ARBA" id="ARBA00022884"/>
    </source>
</evidence>
<feature type="compositionally biased region" description="Polar residues" evidence="16">
    <location>
        <begin position="437"/>
        <end position="446"/>
    </location>
</feature>
<dbReference type="Gene3D" id="1.10.1410.10">
    <property type="match status" value="1"/>
</dbReference>
<dbReference type="FunFam" id="1.10.1410.10:FF:000001">
    <property type="entry name" value="Putative poly(A) polymerase gamma"/>
    <property type="match status" value="1"/>
</dbReference>
<dbReference type="Pfam" id="PF04926">
    <property type="entry name" value="PAP_RNA-bind"/>
    <property type="match status" value="1"/>
</dbReference>
<evidence type="ECO:0000256" key="2">
    <source>
        <dbReference type="ARBA" id="ARBA00001946"/>
    </source>
</evidence>
<feature type="region of interest" description="Disordered" evidence="16">
    <location>
        <begin position="1"/>
        <end position="24"/>
    </location>
</feature>
<evidence type="ECO:0000259" key="19">
    <source>
        <dbReference type="Pfam" id="PF20750"/>
    </source>
</evidence>
<keyword evidence="21" id="KW-1185">Reference proteome</keyword>
<evidence type="ECO:0000256" key="8">
    <source>
        <dbReference type="ARBA" id="ARBA00022723"/>
    </source>
</evidence>
<feature type="compositionally biased region" description="Low complexity" evidence="16">
    <location>
        <begin position="646"/>
        <end position="657"/>
    </location>
</feature>
<feature type="compositionally biased region" description="Polar residues" evidence="16">
    <location>
        <begin position="578"/>
        <end position="613"/>
    </location>
</feature>
<proteinExistence type="inferred from homology"/>
<comment type="cofactor">
    <cofactor evidence="1">
        <name>Mn(2+)</name>
        <dbReference type="ChEBI" id="CHEBI:29035"/>
    </cofactor>
</comment>
<dbReference type="GO" id="GO:0005634">
    <property type="term" value="C:nucleus"/>
    <property type="evidence" value="ECO:0007669"/>
    <property type="project" value="UniProtKB-SubCell"/>
</dbReference>
<evidence type="ECO:0000256" key="11">
    <source>
        <dbReference type="ARBA" id="ARBA00022842"/>
    </source>
</evidence>
<dbReference type="Pfam" id="PF04928">
    <property type="entry name" value="PAP_central"/>
    <property type="match status" value="1"/>
</dbReference>
<reference evidence="20 21" key="1">
    <citation type="journal article" date="2019" name="J. Hered.">
        <title>An Improved Genome Assembly for Drosophila navojoa, the Basal Species in the mojavensis Cluster.</title>
        <authorList>
            <person name="Vanderlinde T."/>
            <person name="Dupim E.G."/>
            <person name="Nazario-Yepiz N.O."/>
            <person name="Carvalho A.B."/>
        </authorList>
    </citation>
    <scope>NUCLEOTIDE SEQUENCE [LARGE SCALE GENOMIC DNA]</scope>
    <source>
        <strain evidence="20">Navoj_Jal97</strain>
        <tissue evidence="20">Whole organism</tissue>
    </source>
</reference>
<feature type="region of interest" description="Disordered" evidence="16">
    <location>
        <begin position="537"/>
        <end position="664"/>
    </location>
</feature>
<dbReference type="GO" id="GO:0005524">
    <property type="term" value="F:ATP binding"/>
    <property type="evidence" value="ECO:0007669"/>
    <property type="project" value="UniProtKB-KW"/>
</dbReference>
<feature type="compositionally biased region" description="Polar residues" evidence="16">
    <location>
        <begin position="729"/>
        <end position="740"/>
    </location>
</feature>
<evidence type="ECO:0000256" key="10">
    <source>
        <dbReference type="ARBA" id="ARBA00022840"/>
    </source>
</evidence>
<dbReference type="STRING" id="7232.A0A484BPN0"/>
<keyword evidence="12" id="KW-0694">RNA-binding</keyword>
<dbReference type="EC" id="2.7.7.19" evidence="5"/>
<evidence type="ECO:0000256" key="9">
    <source>
        <dbReference type="ARBA" id="ARBA00022741"/>
    </source>
</evidence>
<keyword evidence="8" id="KW-0479">Metal-binding</keyword>
<name>A0A484BPN0_DRONA</name>
<dbReference type="InterPro" id="IPR007012">
    <property type="entry name" value="PolA_pol_cen_dom"/>
</dbReference>
<dbReference type="InterPro" id="IPR043519">
    <property type="entry name" value="NT_sf"/>
</dbReference>
<dbReference type="AlphaFoldDB" id="A0A484BPN0"/>
<feature type="region of interest" description="Disordered" evidence="16">
    <location>
        <begin position="435"/>
        <end position="454"/>
    </location>
</feature>
<evidence type="ECO:0000256" key="16">
    <source>
        <dbReference type="SAM" id="MobiDB-lite"/>
    </source>
</evidence>
<evidence type="ECO:0000259" key="17">
    <source>
        <dbReference type="Pfam" id="PF04926"/>
    </source>
</evidence>
<feature type="domain" description="Poly(A) polymerase RNA-binding" evidence="17">
    <location>
        <begin position="374"/>
        <end position="536"/>
    </location>
</feature>
<keyword evidence="6" id="KW-0507">mRNA processing</keyword>
<sequence length="810" mass="90316">MWNSEPTQRQQQQNGNSTSGSGQTAKQLGITSAISLAEPRAEDLLRTEELCKSLEPYNVFETQEELNHRMEILAKLNTLVKQWVKDISVSKNMPEAAAEKLGGKIYTFGSYRLGVHHKGADIDALCVAPRNIERSDYFQSFFEILKKQPEVTECRSVEEAFVPVIKMNFDGVEIDLLFARLSLKEIPDDFDLRDDNLLKNLDPRSVRSLNGCRVTDEILALVPNIENFRLALRAIKLWAKRHGIYSNSLGYFGGVTWAMLVARTCQLYPNAAAATLVHKFFLVFSRWKWPNPVLLKHLDNVNLRFQVWDPRVNASDRYHLMPIITPAYPQQNSTFNVSESTKKVILTEFNRGMSITDEIMLGRVGWDRLFEAPSFFYRYRHFIVLLVNSQTADDHLEWCGLVESKVRLLIGNLERIPHIVLAHVNPKCFELKKGAATPNNSQNNSGNEEDLKQQSAQAAITTAPYCSLWFIGLEFERSENLNIDLTESIQNFTEHVNMHGVNIKMLKEGMSIVARHVKRKQLSVYLDADFLKRERKSMENHNNFNNSMMAKRKRLSSELAASQEQVPPTNPRGRDSGNKVQRLSESLTEENSNASSEMGGLTPTTPTSAQMSAPNFKAGAKNGSENSCMDSTPEQATNGSGSNSTHQHQQQQQQQPLQHHHHKFRKNNNAAAAAASNSIFNQRSILHAASSLTAALSITGHKRKHPAAVATASTTTTTTTSPCTATVVGNKNGSNNTNYSYYIDDDDDNNQQQQQQPPMQKPQNKQHPHQQQQQSAAARALPEATAAAAATTTTSTAAAAAATAASTISL</sequence>
<evidence type="ECO:0000256" key="1">
    <source>
        <dbReference type="ARBA" id="ARBA00001936"/>
    </source>
</evidence>
<keyword evidence="7" id="KW-0808">Transferase</keyword>